<dbReference type="SUPFAM" id="SSF81665">
    <property type="entry name" value="Calcium ATPase, transmembrane domain M"/>
    <property type="match status" value="1"/>
</dbReference>
<comment type="subcellular location">
    <subcellularLocation>
        <location evidence="1">Cell membrane</location>
        <topology evidence="1">Multi-pass membrane protein</topology>
    </subcellularLocation>
</comment>
<dbReference type="GO" id="GO:0016887">
    <property type="term" value="F:ATP hydrolysis activity"/>
    <property type="evidence" value="ECO:0007669"/>
    <property type="project" value="InterPro"/>
</dbReference>
<dbReference type="GO" id="GO:0005507">
    <property type="term" value="F:copper ion binding"/>
    <property type="evidence" value="ECO:0007669"/>
    <property type="project" value="TreeGrafter"/>
</dbReference>
<dbReference type="FunFam" id="2.70.150.10:FF:000020">
    <property type="entry name" value="Copper-exporting P-type ATPase A"/>
    <property type="match status" value="1"/>
</dbReference>
<dbReference type="SFLD" id="SFLDG00002">
    <property type="entry name" value="C1.7:_P-type_atpase_like"/>
    <property type="match status" value="1"/>
</dbReference>
<protein>
    <submittedName>
        <fullName evidence="13">Copper-translocating P-type ATPase</fullName>
    </submittedName>
</protein>
<dbReference type="GO" id="GO:0043682">
    <property type="term" value="F:P-type divalent copper transporter activity"/>
    <property type="evidence" value="ECO:0007669"/>
    <property type="project" value="TreeGrafter"/>
</dbReference>
<dbReference type="PRINTS" id="PR00943">
    <property type="entry name" value="CUATPASE"/>
</dbReference>
<name>A0A1F7Z1E2_9BACT</name>
<dbReference type="InterPro" id="IPR059000">
    <property type="entry name" value="ATPase_P-type_domA"/>
</dbReference>
<sequence length="656" mass="70790">MTLVEEVKDHTSHHAHMGHSFKKLFFQTLPVTIIVLLLSPSIQNWFNYSLDFAGRDAVLFLLGSVVALYGGRPFFSAAKSEITSRNFGMMTLVSLAVLSGYVFSIAATFLFPGESLWWEISTLVSAFLFGHWMEMRAVMGTTGALEELAKLIPPTANKLVDGKLVEVETSELQKGDKVVIRPGEKVPVDGTVIEGESSLNESMITGESRPVFKKVGDSVVGGTINNDGTLTIEVTKTGTESALAQIMSLIRQAQTTKPSVQRLADKAATILTFTAITVGSVTFLYWLILNPQGAIFASTLAITVIVIACPHALGLAIPTVTTITTQVAAKNGILIKDIKALEIAKKLSWVVFDKTGTLTKGEFGVDKIIGDVLQIAASIDVYSQHSIARAIVSEAESKKITLDKVSDFMSYPGRGVSGKMNGKTYVLGNEALMKENKVNITKLKEDIKKEVEEGKSFIWVSQGVKLTGVIILSDIIRQESRQAVKTLHDLGVKVAMITGDNESIAKSVAKELQIDTYYADVLPEDKVNKIRQLQKDGSIVAMVGDGVNDAPALTQSNVGIAIGAGTDVAVEAGQIVLVKNNPMDVVKIIQLSRKTDSKMKQNLAWAAGYNIIAIPVAAGVLYPWGVLLRPEWGALLMSASSVIVVVNALMLRKTRL</sequence>
<feature type="transmembrane region" description="Helical" evidence="11">
    <location>
        <begin position="87"/>
        <end position="110"/>
    </location>
</feature>
<evidence type="ECO:0000313" key="13">
    <source>
        <dbReference type="EMBL" id="OGM33476.1"/>
    </source>
</evidence>
<evidence type="ECO:0000256" key="3">
    <source>
        <dbReference type="ARBA" id="ARBA00022475"/>
    </source>
</evidence>
<keyword evidence="9 11" id="KW-1133">Transmembrane helix</keyword>
<keyword evidence="3 11" id="KW-1003">Cell membrane</keyword>
<keyword evidence="6 11" id="KW-0547">Nucleotide-binding</keyword>
<evidence type="ECO:0000256" key="2">
    <source>
        <dbReference type="ARBA" id="ARBA00006024"/>
    </source>
</evidence>
<dbReference type="Proteomes" id="UP000178870">
    <property type="component" value="Unassembled WGS sequence"/>
</dbReference>
<feature type="domain" description="P-type ATPase A" evidence="12">
    <location>
        <begin position="150"/>
        <end position="250"/>
    </location>
</feature>
<evidence type="ECO:0000256" key="4">
    <source>
        <dbReference type="ARBA" id="ARBA00022692"/>
    </source>
</evidence>
<dbReference type="InterPro" id="IPR001757">
    <property type="entry name" value="P_typ_ATPase"/>
</dbReference>
<dbReference type="AlphaFoldDB" id="A0A1F7Z1E2"/>
<dbReference type="NCBIfam" id="TIGR01525">
    <property type="entry name" value="ATPase-IB_hvy"/>
    <property type="match status" value="1"/>
</dbReference>
<gene>
    <name evidence="13" type="ORF">A2803_04750</name>
</gene>
<dbReference type="NCBIfam" id="TIGR01511">
    <property type="entry name" value="ATPase-IB1_Cu"/>
    <property type="match status" value="1"/>
</dbReference>
<comment type="caution">
    <text evidence="13">The sequence shown here is derived from an EMBL/GenBank/DDBJ whole genome shotgun (WGS) entry which is preliminary data.</text>
</comment>
<feature type="transmembrane region" description="Helical" evidence="11">
    <location>
        <begin position="58"/>
        <end position="75"/>
    </location>
</feature>
<feature type="transmembrane region" description="Helical" evidence="11">
    <location>
        <begin position="294"/>
        <end position="317"/>
    </location>
</feature>
<evidence type="ECO:0000259" key="12">
    <source>
        <dbReference type="Pfam" id="PF00122"/>
    </source>
</evidence>
<dbReference type="SFLD" id="SFLDS00003">
    <property type="entry name" value="Haloacid_Dehalogenase"/>
    <property type="match status" value="1"/>
</dbReference>
<dbReference type="GO" id="GO:0005524">
    <property type="term" value="F:ATP binding"/>
    <property type="evidence" value="ECO:0007669"/>
    <property type="project" value="UniProtKB-UniRule"/>
</dbReference>
<comment type="similarity">
    <text evidence="2 11">Belongs to the cation transport ATPase (P-type) (TC 3.A.3) family. Type IB subfamily.</text>
</comment>
<dbReference type="InterPro" id="IPR023298">
    <property type="entry name" value="ATPase_P-typ_TM_dom_sf"/>
</dbReference>
<dbReference type="InterPro" id="IPR027256">
    <property type="entry name" value="P-typ_ATPase_IB"/>
</dbReference>
<evidence type="ECO:0000256" key="1">
    <source>
        <dbReference type="ARBA" id="ARBA00004651"/>
    </source>
</evidence>
<dbReference type="Pfam" id="PF00122">
    <property type="entry name" value="E1-E2_ATPase"/>
    <property type="match status" value="1"/>
</dbReference>
<feature type="transmembrane region" description="Helical" evidence="11">
    <location>
        <begin position="632"/>
        <end position="651"/>
    </location>
</feature>
<evidence type="ECO:0000256" key="8">
    <source>
        <dbReference type="ARBA" id="ARBA00022967"/>
    </source>
</evidence>
<evidence type="ECO:0000256" key="6">
    <source>
        <dbReference type="ARBA" id="ARBA00022741"/>
    </source>
</evidence>
<evidence type="ECO:0000256" key="9">
    <source>
        <dbReference type="ARBA" id="ARBA00022989"/>
    </source>
</evidence>
<dbReference type="GO" id="GO:0005886">
    <property type="term" value="C:plasma membrane"/>
    <property type="evidence" value="ECO:0007669"/>
    <property type="project" value="UniProtKB-SubCell"/>
</dbReference>
<keyword evidence="5 11" id="KW-0479">Metal-binding</keyword>
<dbReference type="PANTHER" id="PTHR43520:SF8">
    <property type="entry name" value="P-TYPE CU(+) TRANSPORTER"/>
    <property type="match status" value="1"/>
</dbReference>
<keyword evidence="4 11" id="KW-0812">Transmembrane</keyword>
<dbReference type="InterPro" id="IPR023299">
    <property type="entry name" value="ATPase_P-typ_cyto_dom_N"/>
</dbReference>
<dbReference type="PRINTS" id="PR00119">
    <property type="entry name" value="CATATPASE"/>
</dbReference>
<dbReference type="PANTHER" id="PTHR43520">
    <property type="entry name" value="ATP7, ISOFORM B"/>
    <property type="match status" value="1"/>
</dbReference>
<dbReference type="Gene3D" id="3.40.50.1000">
    <property type="entry name" value="HAD superfamily/HAD-like"/>
    <property type="match status" value="1"/>
</dbReference>
<reference evidence="13 14" key="1">
    <citation type="journal article" date="2016" name="Nat. Commun.">
        <title>Thousands of microbial genomes shed light on interconnected biogeochemical processes in an aquifer system.</title>
        <authorList>
            <person name="Anantharaman K."/>
            <person name="Brown C.T."/>
            <person name="Hug L.A."/>
            <person name="Sharon I."/>
            <person name="Castelle C.J."/>
            <person name="Probst A.J."/>
            <person name="Thomas B.C."/>
            <person name="Singh A."/>
            <person name="Wilkins M.J."/>
            <person name="Karaoz U."/>
            <person name="Brodie E.L."/>
            <person name="Williams K.H."/>
            <person name="Hubbard S.S."/>
            <person name="Banfield J.F."/>
        </authorList>
    </citation>
    <scope>NUCLEOTIDE SEQUENCE [LARGE SCALE GENOMIC DNA]</scope>
</reference>
<dbReference type="InterPro" id="IPR008250">
    <property type="entry name" value="ATPase_P-typ_transduc_dom_A_sf"/>
</dbReference>
<dbReference type="SFLD" id="SFLDF00027">
    <property type="entry name" value="p-type_atpase"/>
    <property type="match status" value="1"/>
</dbReference>
<evidence type="ECO:0000256" key="10">
    <source>
        <dbReference type="ARBA" id="ARBA00023136"/>
    </source>
</evidence>
<evidence type="ECO:0000313" key="14">
    <source>
        <dbReference type="Proteomes" id="UP000178870"/>
    </source>
</evidence>
<evidence type="ECO:0000256" key="5">
    <source>
        <dbReference type="ARBA" id="ARBA00022723"/>
    </source>
</evidence>
<organism evidence="13 14">
    <name type="scientific">Candidatus Woesebacteria bacterium RIFCSPHIGHO2_01_FULL_44_21</name>
    <dbReference type="NCBI Taxonomy" id="1802503"/>
    <lineage>
        <taxon>Bacteria</taxon>
        <taxon>Candidatus Woeseibacteriota</taxon>
    </lineage>
</organism>
<feature type="transmembrane region" description="Helical" evidence="11">
    <location>
        <begin position="267"/>
        <end position="288"/>
    </location>
</feature>
<dbReference type="NCBIfam" id="TIGR01494">
    <property type="entry name" value="ATPase_P-type"/>
    <property type="match status" value="1"/>
</dbReference>
<dbReference type="InterPro" id="IPR023214">
    <property type="entry name" value="HAD_sf"/>
</dbReference>
<dbReference type="SUPFAM" id="SSF81653">
    <property type="entry name" value="Calcium ATPase, transduction domain A"/>
    <property type="match status" value="1"/>
</dbReference>
<evidence type="ECO:0000256" key="7">
    <source>
        <dbReference type="ARBA" id="ARBA00022840"/>
    </source>
</evidence>
<dbReference type="PROSITE" id="PS00154">
    <property type="entry name" value="ATPASE_E1_E2"/>
    <property type="match status" value="1"/>
</dbReference>
<dbReference type="Gene3D" id="2.70.150.10">
    <property type="entry name" value="Calcium-transporting ATPase, cytoplasmic transduction domain A"/>
    <property type="match status" value="1"/>
</dbReference>
<accession>A0A1F7Z1E2</accession>
<dbReference type="InterPro" id="IPR036412">
    <property type="entry name" value="HAD-like_sf"/>
</dbReference>
<proteinExistence type="inferred from homology"/>
<feature type="transmembrane region" description="Helical" evidence="11">
    <location>
        <begin position="603"/>
        <end position="626"/>
    </location>
</feature>
<keyword evidence="7 11" id="KW-0067">ATP-binding</keyword>
<evidence type="ECO:0000256" key="11">
    <source>
        <dbReference type="RuleBase" id="RU362081"/>
    </source>
</evidence>
<feature type="transmembrane region" description="Helical" evidence="11">
    <location>
        <begin position="116"/>
        <end position="133"/>
    </location>
</feature>
<dbReference type="SUPFAM" id="SSF56784">
    <property type="entry name" value="HAD-like"/>
    <property type="match status" value="1"/>
</dbReference>
<dbReference type="Gene3D" id="3.40.1110.10">
    <property type="entry name" value="Calcium-transporting ATPase, cytoplasmic domain N"/>
    <property type="match status" value="1"/>
</dbReference>
<dbReference type="GO" id="GO:0055070">
    <property type="term" value="P:copper ion homeostasis"/>
    <property type="evidence" value="ECO:0007669"/>
    <property type="project" value="TreeGrafter"/>
</dbReference>
<dbReference type="InterPro" id="IPR018303">
    <property type="entry name" value="ATPase_P-typ_P_site"/>
</dbReference>
<dbReference type="InterPro" id="IPR044492">
    <property type="entry name" value="P_typ_ATPase_HD_dom"/>
</dbReference>
<keyword evidence="8" id="KW-1278">Translocase</keyword>
<dbReference type="EMBL" id="MGGP01000001">
    <property type="protein sequence ID" value="OGM33476.1"/>
    <property type="molecule type" value="Genomic_DNA"/>
</dbReference>
<keyword evidence="10 11" id="KW-0472">Membrane</keyword>
<dbReference type="Pfam" id="PF00702">
    <property type="entry name" value="Hydrolase"/>
    <property type="match status" value="1"/>
</dbReference>
<feature type="transmembrane region" description="Helical" evidence="11">
    <location>
        <begin position="24"/>
        <end position="46"/>
    </location>
</feature>